<evidence type="ECO:0000313" key="2">
    <source>
        <dbReference type="Ensembl" id="ENSBOBP00000003999.1"/>
    </source>
</evidence>
<feature type="compositionally biased region" description="Pro residues" evidence="1">
    <location>
        <begin position="51"/>
        <end position="60"/>
    </location>
</feature>
<reference evidence="2" key="2">
    <citation type="submission" date="2025-09" db="UniProtKB">
        <authorList>
            <consortium name="Ensembl"/>
        </authorList>
    </citation>
    <scope>IDENTIFICATION</scope>
</reference>
<proteinExistence type="predicted"/>
<sequence>MELSPSASCPRQRGLCRVPPATLPGGSFLPAQALKGLLEASLPPHLRLPTAPLPTIPPQLPHSSQSKPFSSQRRPQTLIYPQTPPWPLIPPHQLPSAPACPQHMLSLPHRDLKQENRDLKLENLLDSEDMKVSIFFRRVVLQDVSAALLPSFVADPRSAGVILYALLPRFMPSSATNLQRLLCQTQQPPVFPRRQPLPQDCKVLPSTQHPHAVLGLPQLQGVANKITSEQQDNHLIYQPLLPANSWRVCSDPSSVSLMKRRKSSGP</sequence>
<name>A0A8C0EHN4_BUBBB</name>
<feature type="region of interest" description="Disordered" evidence="1">
    <location>
        <begin position="49"/>
        <end position="74"/>
    </location>
</feature>
<feature type="compositionally biased region" description="Polar residues" evidence="1">
    <location>
        <begin position="61"/>
        <end position="74"/>
    </location>
</feature>
<dbReference type="Proteomes" id="UP000694567">
    <property type="component" value="Unplaced"/>
</dbReference>
<organism evidence="2 3">
    <name type="scientific">Bubo bubo</name>
    <name type="common">Eurasian eagle-owl</name>
    <name type="synonym">Strix bubo</name>
    <dbReference type="NCBI Taxonomy" id="30461"/>
    <lineage>
        <taxon>Eukaryota</taxon>
        <taxon>Metazoa</taxon>
        <taxon>Chordata</taxon>
        <taxon>Craniata</taxon>
        <taxon>Vertebrata</taxon>
        <taxon>Euteleostomi</taxon>
        <taxon>Archelosauria</taxon>
        <taxon>Archosauria</taxon>
        <taxon>Dinosauria</taxon>
        <taxon>Saurischia</taxon>
        <taxon>Theropoda</taxon>
        <taxon>Coelurosauria</taxon>
        <taxon>Aves</taxon>
        <taxon>Neognathae</taxon>
        <taxon>Neoaves</taxon>
        <taxon>Telluraves</taxon>
        <taxon>Strigiformes</taxon>
        <taxon>Strigidae</taxon>
        <taxon>Bubo</taxon>
    </lineage>
</organism>
<evidence type="ECO:0000313" key="3">
    <source>
        <dbReference type="Proteomes" id="UP000694567"/>
    </source>
</evidence>
<evidence type="ECO:0000256" key="1">
    <source>
        <dbReference type="SAM" id="MobiDB-lite"/>
    </source>
</evidence>
<reference evidence="2" key="1">
    <citation type="submission" date="2025-08" db="UniProtKB">
        <authorList>
            <consortium name="Ensembl"/>
        </authorList>
    </citation>
    <scope>IDENTIFICATION</scope>
</reference>
<dbReference type="Ensembl" id="ENSBOBT00000004100.1">
    <property type="protein sequence ID" value="ENSBOBP00000003999.1"/>
    <property type="gene ID" value="ENSBOBG00000002749.1"/>
</dbReference>
<protein>
    <submittedName>
        <fullName evidence="2">Uncharacterized protein</fullName>
    </submittedName>
</protein>
<keyword evidence="3" id="KW-1185">Reference proteome</keyword>
<accession>A0A8C0EHN4</accession>
<dbReference type="AlphaFoldDB" id="A0A8C0EHN4"/>